<sequence>MSLMKNLRSFYPLNAMGQRLAALDHIGSRHLQSDGLSGTFPLHAEGGFNFVGSLSENIKDTLTDSPLDFDALGPEWSIAFDLYISGADTGCIMSKDAPLASPNVKRSFRLMRTGMTLQLLLTGDASSASVTATATADTWNRVVIVKADDTIIVRVDGVEVSAAAAFNLRALTDVPLQFGRYTGSNSSTQTTDGGIKNLMVWSRALTLGERTELADDLFIPPLRWQLGERFHLTILAGQSLVSGQSAGTPSGTEAFERDSVAVSSTQNTNVNLTRWHYAGRSVIGIGPIMGMLQATPSDGIVVHGVSGSNLDEDWDPIAPGPYWSALETRVLRTKNDLVSLGLVPAFDYFVWLQGSGDATETRAPLYGANLTTLMSESRDLVGNDNMIFAIASDWNDATAIGNYGTYLGDVVDAKAAVAAADPLAVLVTQVGYSRVDHVHMDWEAVTVWGRDAVKKMQSLRESFNVDTAISVAEAKAAILSVLLDKFPESGRAASLADVAEVGADVDAQASIIANLRLMIDESGDTPTFVAPALVNAPSAEFTVVTDELVAGVKAGFTSSQILLTPLANFVNNSEIRLRQGDTYLAAKSTAWEKTIELAGFDFTAEGLTARFGAGNTPGVPLINGSATLLEKAVGSCKLRLEFDRNDTKEVAPTEYRWDAEVVDSDGDVRTLDGGTLQLEPSWTELT</sequence>
<evidence type="ECO:0000313" key="3">
    <source>
        <dbReference type="EMBL" id="QDT07996.1"/>
    </source>
</evidence>
<dbReference type="InterPro" id="IPR005181">
    <property type="entry name" value="SASA"/>
</dbReference>
<dbReference type="InterPro" id="IPR013320">
    <property type="entry name" value="ConA-like_dom_sf"/>
</dbReference>
<evidence type="ECO:0000313" key="4">
    <source>
        <dbReference type="Proteomes" id="UP000318538"/>
    </source>
</evidence>
<dbReference type="Proteomes" id="UP000318538">
    <property type="component" value="Chromosome"/>
</dbReference>
<dbReference type="Gene3D" id="3.40.50.1110">
    <property type="entry name" value="SGNH hydrolase"/>
    <property type="match status" value="1"/>
</dbReference>
<dbReference type="GO" id="GO:0016788">
    <property type="term" value="F:hydrolase activity, acting on ester bonds"/>
    <property type="evidence" value="ECO:0007669"/>
    <property type="project" value="UniProtKB-ARBA"/>
</dbReference>
<dbReference type="Pfam" id="PF03629">
    <property type="entry name" value="SASA"/>
    <property type="match status" value="1"/>
</dbReference>
<accession>A0A517NLI6</accession>
<keyword evidence="4" id="KW-1185">Reference proteome</keyword>
<dbReference type="SUPFAM" id="SSF52266">
    <property type="entry name" value="SGNH hydrolase"/>
    <property type="match status" value="1"/>
</dbReference>
<organism evidence="3 4">
    <name type="scientific">Rubripirellula lacrimiformis</name>
    <dbReference type="NCBI Taxonomy" id="1930273"/>
    <lineage>
        <taxon>Bacteria</taxon>
        <taxon>Pseudomonadati</taxon>
        <taxon>Planctomycetota</taxon>
        <taxon>Planctomycetia</taxon>
        <taxon>Pirellulales</taxon>
        <taxon>Pirellulaceae</taxon>
        <taxon>Rubripirellula</taxon>
    </lineage>
</organism>
<keyword evidence="1" id="KW-0378">Hydrolase</keyword>
<dbReference type="Gene3D" id="2.60.120.200">
    <property type="match status" value="1"/>
</dbReference>
<evidence type="ECO:0000259" key="2">
    <source>
        <dbReference type="Pfam" id="PF03629"/>
    </source>
</evidence>
<reference evidence="3 4" key="1">
    <citation type="submission" date="2019-02" db="EMBL/GenBank/DDBJ databases">
        <title>Deep-cultivation of Planctomycetes and their phenomic and genomic characterization uncovers novel biology.</title>
        <authorList>
            <person name="Wiegand S."/>
            <person name="Jogler M."/>
            <person name="Boedeker C."/>
            <person name="Pinto D."/>
            <person name="Vollmers J."/>
            <person name="Rivas-Marin E."/>
            <person name="Kohn T."/>
            <person name="Peeters S.H."/>
            <person name="Heuer A."/>
            <person name="Rast P."/>
            <person name="Oberbeckmann S."/>
            <person name="Bunk B."/>
            <person name="Jeske O."/>
            <person name="Meyerdierks A."/>
            <person name="Storesund J.E."/>
            <person name="Kallscheuer N."/>
            <person name="Luecker S."/>
            <person name="Lage O.M."/>
            <person name="Pohl T."/>
            <person name="Merkel B.J."/>
            <person name="Hornburger P."/>
            <person name="Mueller R.-W."/>
            <person name="Bruemmer F."/>
            <person name="Labrenz M."/>
            <person name="Spormann A.M."/>
            <person name="Op den Camp H."/>
            <person name="Overmann J."/>
            <person name="Amann R."/>
            <person name="Jetten M.S.M."/>
            <person name="Mascher T."/>
            <person name="Medema M.H."/>
            <person name="Devos D.P."/>
            <person name="Kaster A.-K."/>
            <person name="Ovreas L."/>
            <person name="Rohde M."/>
            <person name="Galperin M.Y."/>
            <person name="Jogler C."/>
        </authorList>
    </citation>
    <scope>NUCLEOTIDE SEQUENCE [LARGE SCALE GENOMIC DNA]</scope>
    <source>
        <strain evidence="3 4">K22_7</strain>
    </source>
</reference>
<dbReference type="SUPFAM" id="SSF49899">
    <property type="entry name" value="Concanavalin A-like lectins/glucanases"/>
    <property type="match status" value="1"/>
</dbReference>
<dbReference type="RefSeq" id="WP_145176753.1">
    <property type="nucleotide sequence ID" value="NZ_CP036525.1"/>
</dbReference>
<dbReference type="AlphaFoldDB" id="A0A517NLI6"/>
<dbReference type="Pfam" id="PF13385">
    <property type="entry name" value="Laminin_G_3"/>
    <property type="match status" value="1"/>
</dbReference>
<gene>
    <name evidence="3" type="ORF">K227x_64260</name>
</gene>
<dbReference type="EMBL" id="CP036525">
    <property type="protein sequence ID" value="QDT07996.1"/>
    <property type="molecule type" value="Genomic_DNA"/>
</dbReference>
<dbReference type="InterPro" id="IPR036514">
    <property type="entry name" value="SGNH_hydro_sf"/>
</dbReference>
<protein>
    <recommendedName>
        <fullName evidence="2">Sialate O-acetylesterase domain-containing protein</fullName>
    </recommendedName>
</protein>
<feature type="domain" description="Sialate O-acetylesterase" evidence="2">
    <location>
        <begin position="230"/>
        <end position="456"/>
    </location>
</feature>
<name>A0A517NLI6_9BACT</name>
<evidence type="ECO:0000256" key="1">
    <source>
        <dbReference type="ARBA" id="ARBA00022801"/>
    </source>
</evidence>
<dbReference type="OrthoDB" id="9795554at2"/>
<dbReference type="KEGG" id="rlc:K227x_64260"/>
<proteinExistence type="predicted"/>